<dbReference type="PANTHER" id="PTHR14583:SF0">
    <property type="entry name" value="BREAK REPAIR MEIOTIC RECOMBINASE RECRUITMENT FACTOR 1"/>
    <property type="match status" value="1"/>
</dbReference>
<feature type="compositionally biased region" description="Polar residues" evidence="1">
    <location>
        <begin position="433"/>
        <end position="448"/>
    </location>
</feature>
<feature type="region of interest" description="Disordered" evidence="1">
    <location>
        <begin position="1"/>
        <end position="20"/>
    </location>
</feature>
<evidence type="ECO:0000313" key="3">
    <source>
        <dbReference type="Proteomes" id="UP001623349"/>
    </source>
</evidence>
<evidence type="ECO:0000313" key="2">
    <source>
        <dbReference type="EMBL" id="GAB1293384.1"/>
    </source>
</evidence>
<accession>A0ABQ0F280</accession>
<name>A0ABQ0F280_APOSI</name>
<dbReference type="InterPro" id="IPR031441">
    <property type="entry name" value="Brme1"/>
</dbReference>
<reference evidence="2 3" key="1">
    <citation type="submission" date="2024-08" db="EMBL/GenBank/DDBJ databases">
        <title>The draft genome of Apodemus speciosus.</title>
        <authorList>
            <person name="Nabeshima K."/>
            <person name="Suzuki S."/>
            <person name="Onuma M."/>
        </authorList>
    </citation>
    <scope>NUCLEOTIDE SEQUENCE [LARGE SCALE GENOMIC DNA]</scope>
    <source>
        <strain evidence="2">IB14-021</strain>
    </source>
</reference>
<gene>
    <name evidence="2" type="ORF">APTSU1_000861600</name>
</gene>
<dbReference type="Proteomes" id="UP001623349">
    <property type="component" value="Unassembled WGS sequence"/>
</dbReference>
<proteinExistence type="predicted"/>
<protein>
    <submittedName>
        <fullName evidence="2">Break repair meiotic recombinase recruitment factor 1</fullName>
    </submittedName>
</protein>
<sequence length="579" mass="61045">MLTSSRLKTATSITAVSQPATSITAVAQASSCPVEDTGAVSDLPGSPQELLSLPPSQNSVGRFVPQFAKPRKTGTRKAKAWEKDPESCTTSQETRPELRALEAGSQPQRESLRFPPHDARRPEDQTQPSGTVSKERTASLDNGSLGDNGFEMATVQDSSSQERPLSDAAAESREAESGAPQGGGAQGAEARAQNSEEPQEGEDILYISPLVSASDPTIPCLETWSVAQDLSVPTHIPSSTAAAPSPSSPADASLMDSVITEVSLDPSVLQQSAPEVARLLGSPDRGCNGTLLSYTALAEETTAGSEEARWEKRSPGDTLASFTEVAVPMKQEPMVEAGDSDHRAQGVGPAVQTKASGSGGQLPGSTGMLPLPAQPRNQKVVGLSDLTCDQDLEGLSLCPHASSQLEHTCAASDPPQSTKDCPSSPGTPVHLAGQQQPVPSSSDQAAWQESSAMELDFLPDSQIQDALDATNMQQGCPSGNMPDPGWPVPSSHAIQGSPKAVAKPQPRSHEGTWAQETCRMQDATDTVRGLVVELSSLNRLIMSTHRDLEAFKRRKTKSLPYLTKGLGTLPRGDQSWRDL</sequence>
<feature type="region of interest" description="Disordered" evidence="1">
    <location>
        <begin position="408"/>
        <end position="448"/>
    </location>
</feature>
<evidence type="ECO:0000256" key="1">
    <source>
        <dbReference type="SAM" id="MobiDB-lite"/>
    </source>
</evidence>
<feature type="compositionally biased region" description="Basic residues" evidence="1">
    <location>
        <begin position="69"/>
        <end position="78"/>
    </location>
</feature>
<dbReference type="PANTHER" id="PTHR14583">
    <property type="entry name" value="UNCHARACTERIZED PROTEIN C19ORF57 FAMILY MEMBER"/>
    <property type="match status" value="1"/>
</dbReference>
<feature type="region of interest" description="Disordered" evidence="1">
    <location>
        <begin position="339"/>
        <end position="361"/>
    </location>
</feature>
<comment type="caution">
    <text evidence="2">The sequence shown here is derived from an EMBL/GenBank/DDBJ whole genome shotgun (WGS) entry which is preliminary data.</text>
</comment>
<keyword evidence="3" id="KW-1185">Reference proteome</keyword>
<dbReference type="EMBL" id="BAAFST010000008">
    <property type="protein sequence ID" value="GAB1293384.1"/>
    <property type="molecule type" value="Genomic_DNA"/>
</dbReference>
<feature type="compositionally biased region" description="Polar residues" evidence="1">
    <location>
        <begin position="414"/>
        <end position="426"/>
    </location>
</feature>
<dbReference type="Pfam" id="PF15710">
    <property type="entry name" value="Brme1"/>
    <property type="match status" value="1"/>
</dbReference>
<feature type="compositionally biased region" description="Basic and acidic residues" evidence="1">
    <location>
        <begin position="110"/>
        <end position="124"/>
    </location>
</feature>
<organism evidence="2 3">
    <name type="scientific">Apodemus speciosus</name>
    <name type="common">Large Japanese field mouse</name>
    <dbReference type="NCBI Taxonomy" id="105296"/>
    <lineage>
        <taxon>Eukaryota</taxon>
        <taxon>Metazoa</taxon>
        <taxon>Chordata</taxon>
        <taxon>Craniata</taxon>
        <taxon>Vertebrata</taxon>
        <taxon>Euteleostomi</taxon>
        <taxon>Mammalia</taxon>
        <taxon>Eutheria</taxon>
        <taxon>Euarchontoglires</taxon>
        <taxon>Glires</taxon>
        <taxon>Rodentia</taxon>
        <taxon>Myomorpha</taxon>
        <taxon>Muroidea</taxon>
        <taxon>Muridae</taxon>
        <taxon>Murinae</taxon>
        <taxon>Apodemus</taxon>
    </lineage>
</organism>
<feature type="region of interest" description="Disordered" evidence="1">
    <location>
        <begin position="32"/>
        <end position="208"/>
    </location>
</feature>